<name>A0ACB8A0I1_9AGAM</name>
<evidence type="ECO:0000313" key="1">
    <source>
        <dbReference type="EMBL" id="KAH7906891.1"/>
    </source>
</evidence>
<dbReference type="EMBL" id="MU267963">
    <property type="protein sequence ID" value="KAH7906891.1"/>
    <property type="molecule type" value="Genomic_DNA"/>
</dbReference>
<comment type="caution">
    <text evidence="1">The sequence shown here is derived from an EMBL/GenBank/DDBJ whole genome shotgun (WGS) entry which is preliminary data.</text>
</comment>
<reference evidence="1" key="1">
    <citation type="journal article" date="2021" name="New Phytol.">
        <title>Evolutionary innovations through gain and loss of genes in the ectomycorrhizal Boletales.</title>
        <authorList>
            <person name="Wu G."/>
            <person name="Miyauchi S."/>
            <person name="Morin E."/>
            <person name="Kuo A."/>
            <person name="Drula E."/>
            <person name="Varga T."/>
            <person name="Kohler A."/>
            <person name="Feng B."/>
            <person name="Cao Y."/>
            <person name="Lipzen A."/>
            <person name="Daum C."/>
            <person name="Hundley H."/>
            <person name="Pangilinan J."/>
            <person name="Johnson J."/>
            <person name="Barry K."/>
            <person name="LaButti K."/>
            <person name="Ng V."/>
            <person name="Ahrendt S."/>
            <person name="Min B."/>
            <person name="Choi I.G."/>
            <person name="Park H."/>
            <person name="Plett J.M."/>
            <person name="Magnuson J."/>
            <person name="Spatafora J.W."/>
            <person name="Nagy L.G."/>
            <person name="Henrissat B."/>
            <person name="Grigoriev I.V."/>
            <person name="Yang Z.L."/>
            <person name="Xu J."/>
            <person name="Martin F.M."/>
        </authorList>
    </citation>
    <scope>NUCLEOTIDE SEQUENCE</scope>
    <source>
        <strain evidence="1">ATCC 28755</strain>
    </source>
</reference>
<organism evidence="1 2">
    <name type="scientific">Hygrophoropsis aurantiaca</name>
    <dbReference type="NCBI Taxonomy" id="72124"/>
    <lineage>
        <taxon>Eukaryota</taxon>
        <taxon>Fungi</taxon>
        <taxon>Dikarya</taxon>
        <taxon>Basidiomycota</taxon>
        <taxon>Agaricomycotina</taxon>
        <taxon>Agaricomycetes</taxon>
        <taxon>Agaricomycetidae</taxon>
        <taxon>Boletales</taxon>
        <taxon>Coniophorineae</taxon>
        <taxon>Hygrophoropsidaceae</taxon>
        <taxon>Hygrophoropsis</taxon>
    </lineage>
</organism>
<evidence type="ECO:0000313" key="2">
    <source>
        <dbReference type="Proteomes" id="UP000790377"/>
    </source>
</evidence>
<protein>
    <submittedName>
        <fullName evidence="1">Uncharacterized protein</fullName>
    </submittedName>
</protein>
<sequence length="397" mass="44911">MECDQYAEERRTNLFYPFASQSEWELANWLSSGALSQKEIDQFLHLQRTRDYPVSFNTAKDLRARIEGLPEVPKWRYQEIKVGSYKTKSPIMLYWRDGLEVIEHLFCNPVFAQCIDLTPYREYERTPRGNERVYGEFMSADHAWNIQSGLPNGHSFLGVIGASDKTPLTIGTGNKEMHPLLLSIANIHAGVRMKATSHAYALAAYLPIPKFLNVSQPVQAVLSARVYHFAISIVMKNLKENRNGKAMSDPMGDLRIIHTPLVAWIADYPEQLLIAGASARGSPISTAMVANFGDSTPHPPRTALYTLQLINEACSACDPCDITAFHKLCLQKGLNGVVEPFWADWETACPSRFLTPDALHQWHKFYFDHCVRWVINIITGRELDKRLSDGNIVISKN</sequence>
<accession>A0ACB8A0I1</accession>
<proteinExistence type="predicted"/>
<dbReference type="Proteomes" id="UP000790377">
    <property type="component" value="Unassembled WGS sequence"/>
</dbReference>
<gene>
    <name evidence="1" type="ORF">BJ138DRAFT_1137785</name>
</gene>
<keyword evidence="2" id="KW-1185">Reference proteome</keyword>